<proteinExistence type="predicted"/>
<evidence type="ECO:0000313" key="2">
    <source>
        <dbReference type="Proteomes" id="UP000319004"/>
    </source>
</evidence>
<keyword evidence="2" id="KW-1185">Reference proteome</keyword>
<sequence length="64" mass="7424">MEGNRGRSKHRPGSIGQPIVFGIHEHGLERGLHWFGPHDSESNRMRRSLSERFEENAGRLLKIY</sequence>
<evidence type="ECO:0000313" key="1">
    <source>
        <dbReference type="EMBL" id="QDV44505.1"/>
    </source>
</evidence>
<reference evidence="1 2" key="1">
    <citation type="submission" date="2019-03" db="EMBL/GenBank/DDBJ databases">
        <title>Deep-cultivation of Planctomycetes and their phenomic and genomic characterization uncovers novel biology.</title>
        <authorList>
            <person name="Wiegand S."/>
            <person name="Jogler M."/>
            <person name="Boedeker C."/>
            <person name="Pinto D."/>
            <person name="Vollmers J."/>
            <person name="Rivas-Marin E."/>
            <person name="Kohn T."/>
            <person name="Peeters S.H."/>
            <person name="Heuer A."/>
            <person name="Rast P."/>
            <person name="Oberbeckmann S."/>
            <person name="Bunk B."/>
            <person name="Jeske O."/>
            <person name="Meyerdierks A."/>
            <person name="Storesund J.E."/>
            <person name="Kallscheuer N."/>
            <person name="Luecker S."/>
            <person name="Lage O.M."/>
            <person name="Pohl T."/>
            <person name="Merkel B.J."/>
            <person name="Hornburger P."/>
            <person name="Mueller R.-W."/>
            <person name="Bruemmer F."/>
            <person name="Labrenz M."/>
            <person name="Spormann A.M."/>
            <person name="Op den Camp H."/>
            <person name="Overmann J."/>
            <person name="Amann R."/>
            <person name="Jetten M.S.M."/>
            <person name="Mascher T."/>
            <person name="Medema M.H."/>
            <person name="Devos D.P."/>
            <person name="Kaster A.-K."/>
            <person name="Ovreas L."/>
            <person name="Rohde M."/>
            <person name="Galperin M.Y."/>
            <person name="Jogler C."/>
        </authorList>
    </citation>
    <scope>NUCLEOTIDE SEQUENCE [LARGE SCALE GENOMIC DNA]</scope>
    <source>
        <strain evidence="1 2">Enr13</strain>
    </source>
</reference>
<dbReference type="AlphaFoldDB" id="A0A518HUH7"/>
<protein>
    <submittedName>
        <fullName evidence="1">Uncharacterized protein</fullName>
    </submittedName>
</protein>
<organism evidence="1 2">
    <name type="scientific">Stieleria neptunia</name>
    <dbReference type="NCBI Taxonomy" id="2527979"/>
    <lineage>
        <taxon>Bacteria</taxon>
        <taxon>Pseudomonadati</taxon>
        <taxon>Planctomycetota</taxon>
        <taxon>Planctomycetia</taxon>
        <taxon>Pirellulales</taxon>
        <taxon>Pirellulaceae</taxon>
        <taxon>Stieleria</taxon>
    </lineage>
</organism>
<accession>A0A518HUH7</accession>
<dbReference type="KEGG" id="snep:Enr13x_43710"/>
<dbReference type="Proteomes" id="UP000319004">
    <property type="component" value="Chromosome"/>
</dbReference>
<name>A0A518HUH7_9BACT</name>
<dbReference type="EMBL" id="CP037423">
    <property type="protein sequence ID" value="QDV44505.1"/>
    <property type="molecule type" value="Genomic_DNA"/>
</dbReference>
<gene>
    <name evidence="1" type="ORF">Enr13x_43710</name>
</gene>